<protein>
    <submittedName>
        <fullName evidence="1">Uncharacterized protein</fullName>
    </submittedName>
</protein>
<proteinExistence type="predicted"/>
<organism evidence="1 2">
    <name type="scientific">Luteibacter rhizovicinus DSM 16549</name>
    <dbReference type="NCBI Taxonomy" id="1440763"/>
    <lineage>
        <taxon>Bacteria</taxon>
        <taxon>Pseudomonadati</taxon>
        <taxon>Pseudomonadota</taxon>
        <taxon>Gammaproteobacteria</taxon>
        <taxon>Lysobacterales</taxon>
        <taxon>Rhodanobacteraceae</taxon>
        <taxon>Luteibacter</taxon>
    </lineage>
</organism>
<dbReference type="Proteomes" id="UP000182987">
    <property type="component" value="Chromosome"/>
</dbReference>
<evidence type="ECO:0000313" key="2">
    <source>
        <dbReference type="Proteomes" id="UP000182987"/>
    </source>
</evidence>
<dbReference type="RefSeq" id="WP_046965908.1">
    <property type="nucleotide sequence ID" value="NZ_CP017480.1"/>
</dbReference>
<reference evidence="2" key="1">
    <citation type="submission" date="2016-09" db="EMBL/GenBank/DDBJ databases">
        <authorList>
            <person name="Lysoe E."/>
        </authorList>
    </citation>
    <scope>NUCLEOTIDE SEQUENCE [LARGE SCALE GENOMIC DNA]</scope>
    <source>
        <strain evidence="2">LJ96T</strain>
    </source>
</reference>
<sequence length="164" mass="18259">MDVGRMMRVGAAASVVAIVGCGTIDPARVHLAVNTADGQCKTTSHTTEVHVTVRNDSRAELKLSIDSSEHQPPYSLNWLSFQILNEDGSRDWDRATGHGNMVIDALSIGPGDATELAIPFYELKPEDYAKTYVIQFQDRRDHKFMTDPFKLCDVSEPDRQLLPR</sequence>
<dbReference type="EMBL" id="CP017480">
    <property type="protein sequence ID" value="APG03685.1"/>
    <property type="molecule type" value="Genomic_DNA"/>
</dbReference>
<keyword evidence="2" id="KW-1185">Reference proteome</keyword>
<gene>
    <name evidence="1" type="ORF">BJI69_07040</name>
</gene>
<dbReference type="PATRIC" id="fig|1440763.5.peg.1858"/>
<dbReference type="STRING" id="1440763.BJI69_07040"/>
<dbReference type="KEGG" id="lrz:BJI69_07040"/>
<evidence type="ECO:0000313" key="1">
    <source>
        <dbReference type="EMBL" id="APG03685.1"/>
    </source>
</evidence>
<accession>A0A0G9HGQ6</accession>
<name>A0A0G9HGQ6_9GAMM</name>
<dbReference type="PROSITE" id="PS51257">
    <property type="entry name" value="PROKAR_LIPOPROTEIN"/>
    <property type="match status" value="1"/>
</dbReference>
<dbReference type="OrthoDB" id="9927542at2"/>
<dbReference type="AlphaFoldDB" id="A0A0G9HGQ6"/>